<accession>A0A2T5VBA2</accession>
<dbReference type="InterPro" id="IPR000873">
    <property type="entry name" value="AMP-dep_synth/lig_dom"/>
</dbReference>
<dbReference type="Pfam" id="PF00501">
    <property type="entry name" value="AMP-binding"/>
    <property type="match status" value="1"/>
</dbReference>
<dbReference type="Gene3D" id="3.40.50.12780">
    <property type="entry name" value="N-terminal domain of ligase-like"/>
    <property type="match status" value="1"/>
</dbReference>
<dbReference type="RefSeq" id="WP_170122080.1">
    <property type="nucleotide sequence ID" value="NZ_QAYG01000003.1"/>
</dbReference>
<feature type="domain" description="AMP-dependent synthetase/ligase" evidence="1">
    <location>
        <begin position="27"/>
        <end position="287"/>
    </location>
</feature>
<protein>
    <submittedName>
        <fullName evidence="2">Acyl-CoA synthetase (AMP-forming)/AMP-acid ligase II</fullName>
    </submittedName>
</protein>
<sequence>MILSPASTIERNYASGVWGRVALDALFRKTAKKHPERLALVDEPNRASWTSGDARSLTYEEADREISRLAGLFKALGLTPDSVIGLQLPNTTDAAVIILAALRAGLIVTPIPLVWRGREIADALSMASAKAVITTDRLEGAAAADWMRDAAVEVFGLRYVLGLGDNLPDGLISLSTVLAEVGDEIPPADIIRGDRAADHLATLTWTVGASGRPLPVPRTHNHWVAAGLATILESRIADGAKIVLPYSMTGLAGLGCGIVPWLLSGGTLHLHHPEDLSGIARHAKAVEADLVVVPGQLASRTARHLKEATTLAAIWQSGTEREGDPISGHTVVDVTLIQEFAAITQRREDGTYSQALPLRVREGSNGISVVELKLDTADGGATRGGGAASLLVRGAMVPECAWPGAPSVDWPDAADGYLRTRLMGLGDSDHVTHLDVNPFLGNSGLIGGISLDLVSLDTLYKEFDGVLDAAAFLGRDPILGTRLYAALVRGSGKPFDRVAFDAFLDGRKIGLQGRPADFVMVDAIPRSESGFVNRKALEALLQDVRKAV</sequence>
<dbReference type="SUPFAM" id="SSF56801">
    <property type="entry name" value="Acetyl-CoA synthetase-like"/>
    <property type="match status" value="1"/>
</dbReference>
<dbReference type="EMBL" id="QAYG01000003">
    <property type="protein sequence ID" value="PTW61024.1"/>
    <property type="molecule type" value="Genomic_DNA"/>
</dbReference>
<evidence type="ECO:0000259" key="1">
    <source>
        <dbReference type="Pfam" id="PF00501"/>
    </source>
</evidence>
<evidence type="ECO:0000313" key="2">
    <source>
        <dbReference type="EMBL" id="PTW61024.1"/>
    </source>
</evidence>
<name>A0A2T5VBA2_9HYPH</name>
<dbReference type="PANTHER" id="PTHR43767">
    <property type="entry name" value="LONG-CHAIN-FATTY-ACID--COA LIGASE"/>
    <property type="match status" value="1"/>
</dbReference>
<evidence type="ECO:0000313" key="3">
    <source>
        <dbReference type="Proteomes" id="UP000244081"/>
    </source>
</evidence>
<proteinExistence type="predicted"/>
<reference evidence="2 3" key="1">
    <citation type="submission" date="2018-04" db="EMBL/GenBank/DDBJ databases">
        <title>Genomic Encyclopedia of Archaeal and Bacterial Type Strains, Phase II (KMG-II): from individual species to whole genera.</title>
        <authorList>
            <person name="Goeker M."/>
        </authorList>
    </citation>
    <scope>NUCLEOTIDE SEQUENCE [LARGE SCALE GENOMIC DNA]</scope>
    <source>
        <strain evidence="2 3">DSM 23382</strain>
    </source>
</reference>
<keyword evidence="2" id="KW-0436">Ligase</keyword>
<dbReference type="InterPro" id="IPR042099">
    <property type="entry name" value="ANL_N_sf"/>
</dbReference>
<dbReference type="PANTHER" id="PTHR43767:SF1">
    <property type="entry name" value="NONRIBOSOMAL PEPTIDE SYNTHASE PES1 (EUROFUNG)-RELATED"/>
    <property type="match status" value="1"/>
</dbReference>
<keyword evidence="3" id="KW-1185">Reference proteome</keyword>
<gene>
    <name evidence="2" type="ORF">C8N35_103206</name>
</gene>
<dbReference type="Proteomes" id="UP000244081">
    <property type="component" value="Unassembled WGS sequence"/>
</dbReference>
<dbReference type="GO" id="GO:0016878">
    <property type="term" value="F:acid-thiol ligase activity"/>
    <property type="evidence" value="ECO:0007669"/>
    <property type="project" value="UniProtKB-ARBA"/>
</dbReference>
<dbReference type="InterPro" id="IPR045851">
    <property type="entry name" value="AMP-bd_C_sf"/>
</dbReference>
<comment type="caution">
    <text evidence="2">The sequence shown here is derived from an EMBL/GenBank/DDBJ whole genome shotgun (WGS) entry which is preliminary data.</text>
</comment>
<organism evidence="2 3">
    <name type="scientific">Breoghania corrubedonensis</name>
    <dbReference type="NCBI Taxonomy" id="665038"/>
    <lineage>
        <taxon>Bacteria</taxon>
        <taxon>Pseudomonadati</taxon>
        <taxon>Pseudomonadota</taxon>
        <taxon>Alphaproteobacteria</taxon>
        <taxon>Hyphomicrobiales</taxon>
        <taxon>Stappiaceae</taxon>
        <taxon>Breoghania</taxon>
    </lineage>
</organism>
<dbReference type="AlphaFoldDB" id="A0A2T5VBA2"/>
<dbReference type="Gene3D" id="3.30.300.30">
    <property type="match status" value="1"/>
</dbReference>
<dbReference type="InterPro" id="IPR050237">
    <property type="entry name" value="ATP-dep_AMP-bd_enzyme"/>
</dbReference>